<dbReference type="STRING" id="1797.RMCT_3479"/>
<protein>
    <submittedName>
        <fullName evidence="2">Uncharacterized protein</fullName>
    </submittedName>
</protein>
<keyword evidence="1" id="KW-0812">Transmembrane</keyword>
<comment type="caution">
    <text evidence="2">The sequence shown here is derived from an EMBL/GenBank/DDBJ whole genome shotgun (WGS) entry which is preliminary data.</text>
</comment>
<keyword evidence="1" id="KW-1133">Transmembrane helix</keyword>
<gene>
    <name evidence="2" type="ORF">RMCT_3479</name>
</gene>
<reference evidence="2 3" key="1">
    <citation type="journal article" date="2016" name="Genome Announc.">
        <title>Draft Genome Sequences of Five Rapidly Growing Mycobacterium Species, M. thermoresistibile, M. fortuitum subsp. acetamidolyticum, M. canariasense, M. brisbanense, and M. novocastrense.</title>
        <authorList>
            <person name="Katahira K."/>
            <person name="Ogura Y."/>
            <person name="Gotoh Y."/>
            <person name="Hayashi T."/>
        </authorList>
    </citation>
    <scope>NUCLEOTIDE SEQUENCE [LARGE SCALE GENOMIC DNA]</scope>
    <source>
        <strain evidence="2 3">JCM6362</strain>
    </source>
</reference>
<sequence length="178" mass="17055">MGADGSAPLRGTATGLLTAALAVAAHGAAGGALPTGALGAHLVVLAATVGALTVGLRSAASTPVLVGLLGVGQLLAHLLFTAAGHAHGPDTASLPPHRAWVMVFAHTVAVVAGAMLVAAVGRLGGALSRAVRAARPVDLPPVAPTAPTVLVCSADQPLRALTLASSVARRGPPAGVAS</sequence>
<feature type="transmembrane region" description="Helical" evidence="1">
    <location>
        <begin position="99"/>
        <end position="120"/>
    </location>
</feature>
<evidence type="ECO:0000313" key="3">
    <source>
        <dbReference type="Proteomes" id="UP000069654"/>
    </source>
</evidence>
<organism evidence="2 3">
    <name type="scientific">Mycolicibacterium thermoresistibile</name>
    <name type="common">Mycobacterium thermoresistibile</name>
    <dbReference type="NCBI Taxonomy" id="1797"/>
    <lineage>
        <taxon>Bacteria</taxon>
        <taxon>Bacillati</taxon>
        <taxon>Actinomycetota</taxon>
        <taxon>Actinomycetes</taxon>
        <taxon>Mycobacteriales</taxon>
        <taxon>Mycobacteriaceae</taxon>
        <taxon>Mycolicibacterium</taxon>
    </lineage>
</organism>
<accession>A0A117IN97</accession>
<reference evidence="3" key="2">
    <citation type="submission" date="2016-02" db="EMBL/GenBank/DDBJ databases">
        <title>Draft genome sequence of five rapidly growing Mycobacterium species.</title>
        <authorList>
            <person name="Katahira K."/>
            <person name="Gotou Y."/>
            <person name="Iida K."/>
            <person name="Ogura Y."/>
            <person name="Hayashi T."/>
        </authorList>
    </citation>
    <scope>NUCLEOTIDE SEQUENCE [LARGE SCALE GENOMIC DNA]</scope>
    <source>
        <strain evidence="3">JCM6362</strain>
    </source>
</reference>
<keyword evidence="1" id="KW-0472">Membrane</keyword>
<dbReference type="RefSeq" id="WP_003924266.1">
    <property type="nucleotide sequence ID" value="NZ_BCTB01000046.1"/>
</dbReference>
<proteinExistence type="predicted"/>
<dbReference type="Proteomes" id="UP000069654">
    <property type="component" value="Unassembled WGS sequence"/>
</dbReference>
<dbReference type="EMBL" id="BCTB01000046">
    <property type="protein sequence ID" value="GAT16510.1"/>
    <property type="molecule type" value="Genomic_DNA"/>
</dbReference>
<evidence type="ECO:0000256" key="1">
    <source>
        <dbReference type="SAM" id="Phobius"/>
    </source>
</evidence>
<evidence type="ECO:0000313" key="2">
    <source>
        <dbReference type="EMBL" id="GAT16510.1"/>
    </source>
</evidence>
<name>A0A117IN97_MYCTH</name>
<feature type="transmembrane region" description="Helical" evidence="1">
    <location>
        <begin position="37"/>
        <end position="56"/>
    </location>
</feature>
<dbReference type="AlphaFoldDB" id="A0A117IN97"/>
<feature type="transmembrane region" description="Helical" evidence="1">
    <location>
        <begin position="63"/>
        <end position="87"/>
    </location>
</feature>
<dbReference type="OMA" id="PAWSMVT"/>